<protein>
    <submittedName>
        <fullName evidence="7">Vitamin K-dependent gamma-carboxylase</fullName>
    </submittedName>
</protein>
<dbReference type="PANTHER" id="PTHR39535:SF2">
    <property type="entry name" value="HTTM DOMAIN-CONTAINING PROTEIN"/>
    <property type="match status" value="1"/>
</dbReference>
<reference evidence="7 8" key="1">
    <citation type="submission" date="2019-02" db="EMBL/GenBank/DDBJ databases">
        <title>Deep-cultivation of Planctomycetes and their phenomic and genomic characterization uncovers novel biology.</title>
        <authorList>
            <person name="Wiegand S."/>
            <person name="Jogler M."/>
            <person name="Boedeker C."/>
            <person name="Pinto D."/>
            <person name="Vollmers J."/>
            <person name="Rivas-Marin E."/>
            <person name="Kohn T."/>
            <person name="Peeters S.H."/>
            <person name="Heuer A."/>
            <person name="Rast P."/>
            <person name="Oberbeckmann S."/>
            <person name="Bunk B."/>
            <person name="Jeske O."/>
            <person name="Meyerdierks A."/>
            <person name="Storesund J.E."/>
            <person name="Kallscheuer N."/>
            <person name="Luecker S."/>
            <person name="Lage O.M."/>
            <person name="Pohl T."/>
            <person name="Merkel B.J."/>
            <person name="Hornburger P."/>
            <person name="Mueller R.-W."/>
            <person name="Bruemmer F."/>
            <person name="Labrenz M."/>
            <person name="Spormann A.M."/>
            <person name="Op den Camp H."/>
            <person name="Overmann J."/>
            <person name="Amann R."/>
            <person name="Jetten M.S.M."/>
            <person name="Mascher T."/>
            <person name="Medema M.H."/>
            <person name="Devos D.P."/>
            <person name="Kaster A.-K."/>
            <person name="Ovreas L."/>
            <person name="Rohde M."/>
            <person name="Galperin M.Y."/>
            <person name="Jogler C."/>
        </authorList>
    </citation>
    <scope>NUCLEOTIDE SEQUENCE [LARGE SCALE GENOMIC DNA]</scope>
    <source>
        <strain evidence="7 8">CA12</strain>
    </source>
</reference>
<dbReference type="EMBL" id="CP036265">
    <property type="protein sequence ID" value="QDT16102.1"/>
    <property type="molecule type" value="Genomic_DNA"/>
</dbReference>
<gene>
    <name evidence="7" type="ORF">CA12_22000</name>
</gene>
<feature type="transmembrane region" description="Helical" evidence="5">
    <location>
        <begin position="187"/>
        <end position="205"/>
    </location>
</feature>
<accession>A0A517P9R0</accession>
<keyword evidence="2 5" id="KW-0812">Transmembrane</keyword>
<keyword evidence="3 5" id="KW-1133">Transmembrane helix</keyword>
<evidence type="ECO:0000313" key="8">
    <source>
        <dbReference type="Proteomes" id="UP000318741"/>
    </source>
</evidence>
<dbReference type="GO" id="GO:0012505">
    <property type="term" value="C:endomembrane system"/>
    <property type="evidence" value="ECO:0007669"/>
    <property type="project" value="UniProtKB-SubCell"/>
</dbReference>
<dbReference type="Proteomes" id="UP000318741">
    <property type="component" value="Chromosome"/>
</dbReference>
<dbReference type="InterPro" id="IPR011020">
    <property type="entry name" value="HTTM-like"/>
</dbReference>
<evidence type="ECO:0000256" key="3">
    <source>
        <dbReference type="ARBA" id="ARBA00022989"/>
    </source>
</evidence>
<organism evidence="7 8">
    <name type="scientific">Alienimonas californiensis</name>
    <dbReference type="NCBI Taxonomy" id="2527989"/>
    <lineage>
        <taxon>Bacteria</taxon>
        <taxon>Pseudomonadati</taxon>
        <taxon>Planctomycetota</taxon>
        <taxon>Planctomycetia</taxon>
        <taxon>Planctomycetales</taxon>
        <taxon>Planctomycetaceae</taxon>
        <taxon>Alienimonas</taxon>
    </lineage>
</organism>
<dbReference type="Pfam" id="PF05090">
    <property type="entry name" value="HTTM"/>
    <property type="match status" value="1"/>
</dbReference>
<dbReference type="InterPro" id="IPR052964">
    <property type="entry name" value="Sporulation_signal_mat"/>
</dbReference>
<dbReference type="KEGG" id="acaf:CA12_22000"/>
<evidence type="ECO:0000313" key="7">
    <source>
        <dbReference type="EMBL" id="QDT16102.1"/>
    </source>
</evidence>
<comment type="subcellular location">
    <subcellularLocation>
        <location evidence="1">Endomembrane system</location>
        <topology evidence="1">Multi-pass membrane protein</topology>
    </subcellularLocation>
</comment>
<proteinExistence type="predicted"/>
<dbReference type="InterPro" id="IPR053934">
    <property type="entry name" value="HTTM_dom"/>
</dbReference>
<sequence length="516" mass="56299">MTPAESAPAAPAPDSPSLAELKRSIGRFFFAEEVPYGAAAVRIALALPILHDAVKRWPHARELYSADGAPAALWHTYGLPNVLPELPGGAAVALYSLYFFALVAALVGWKARTSCALAAAGCFYFGGLDATGTLNKYLVVATHLFVLLSLSRCGAVWSVDARLARRAAAARGEAWTPQRAPAWPRRLMQFLIGGVYFGAAFTKIHTPEFFNAEQMTYWMVTNVNGVHPLGPLLAVNPVLLQVGAYSTCLWEITFLMMAWRGWGRRIWLPLGCMFHLMTTLSLGLFIFPLVSVSAYGAFLNERDVAAFRQRWASLCETVQTRRPELARTLRSLWPPRLGLPAVPSSALRWGYLVAAPLVAVIGMGAEYQLDPYGERGADGPLPLKAIDPALVRSMTAPHRPPRPADLLWDFDLGRQLIGGHLVGRSDEFDCTGAILAQAWLSPPHDDVVLECVLHHADGEGGAGPAITRQSGVLTREQARYTFIWALDECLMPGPYRMTLKIDGVPVADEFFTIVAP</sequence>
<feature type="transmembrane region" description="Helical" evidence="5">
    <location>
        <begin position="86"/>
        <end position="107"/>
    </location>
</feature>
<feature type="transmembrane region" description="Helical" evidence="5">
    <location>
        <begin position="266"/>
        <end position="290"/>
    </location>
</feature>
<feature type="transmembrane region" description="Helical" evidence="5">
    <location>
        <begin position="137"/>
        <end position="157"/>
    </location>
</feature>
<dbReference type="RefSeq" id="WP_165700687.1">
    <property type="nucleotide sequence ID" value="NZ_CP036265.1"/>
</dbReference>
<evidence type="ECO:0000256" key="1">
    <source>
        <dbReference type="ARBA" id="ARBA00004127"/>
    </source>
</evidence>
<dbReference type="AlphaFoldDB" id="A0A517P9R0"/>
<dbReference type="SMART" id="SM00752">
    <property type="entry name" value="HTTM"/>
    <property type="match status" value="1"/>
</dbReference>
<feature type="transmembrane region" description="Helical" evidence="5">
    <location>
        <begin position="238"/>
        <end position="259"/>
    </location>
</feature>
<evidence type="ECO:0000256" key="4">
    <source>
        <dbReference type="ARBA" id="ARBA00023136"/>
    </source>
</evidence>
<feature type="transmembrane region" description="Helical" evidence="5">
    <location>
        <begin position="114"/>
        <end position="131"/>
    </location>
</feature>
<dbReference type="PANTHER" id="PTHR39535">
    <property type="entry name" value="SPORULATION-DELAYING PROTEIN SDPB"/>
    <property type="match status" value="1"/>
</dbReference>
<evidence type="ECO:0000256" key="5">
    <source>
        <dbReference type="SAM" id="Phobius"/>
    </source>
</evidence>
<keyword evidence="4 5" id="KW-0472">Membrane</keyword>
<keyword evidence="8" id="KW-1185">Reference proteome</keyword>
<evidence type="ECO:0000259" key="6">
    <source>
        <dbReference type="SMART" id="SM00752"/>
    </source>
</evidence>
<name>A0A517P9R0_9PLAN</name>
<feature type="domain" description="HTTM-like" evidence="6">
    <location>
        <begin position="30"/>
        <end position="303"/>
    </location>
</feature>
<evidence type="ECO:0000256" key="2">
    <source>
        <dbReference type="ARBA" id="ARBA00022692"/>
    </source>
</evidence>